<accession>A0ABD5WRZ6</accession>
<dbReference type="Proteomes" id="UP001596388">
    <property type="component" value="Unassembled WGS sequence"/>
</dbReference>
<dbReference type="EMBL" id="JBHTAG010000002">
    <property type="protein sequence ID" value="MFC7096317.1"/>
    <property type="molecule type" value="Genomic_DNA"/>
</dbReference>
<organism evidence="1 2">
    <name type="scientific">Halobaculum marinum</name>
    <dbReference type="NCBI Taxonomy" id="3031996"/>
    <lineage>
        <taxon>Archaea</taxon>
        <taxon>Methanobacteriati</taxon>
        <taxon>Methanobacteriota</taxon>
        <taxon>Stenosarchaea group</taxon>
        <taxon>Halobacteria</taxon>
        <taxon>Halobacteriales</taxon>
        <taxon>Haloferacaceae</taxon>
        <taxon>Halobaculum</taxon>
    </lineage>
</organism>
<evidence type="ECO:0000313" key="2">
    <source>
        <dbReference type="Proteomes" id="UP001596388"/>
    </source>
</evidence>
<sequence>MSTIERTVYHDRTPLPLERTALPARPDHDTVLLVAPTYFDVRYRINPYMGGRVNGARARSEWDRVRQTYERYAERVVVMDPDRYGTPDPSESGRGHVAPASLPDLVFAANLGVPTADGDGVVLARMATAERAGEPAHFARWCRAVGYDVFDLPGDAAFEGTGDAIWHPGRRLLWGGYGVRTERAAYDGLADLVDAPVVTLELTDEHFYHLDVCFAPLTEETALVVPEAFTDEGRARIDALFETVVEVPLDEATGGLACNCHCVDGEHVLLSSGNPETERRLRDAGFTPVPVDTTEFQKAGGSVCCLSLLLG</sequence>
<keyword evidence="2" id="KW-1185">Reference proteome</keyword>
<dbReference type="Gene3D" id="3.75.10.10">
    <property type="entry name" value="L-arginine/glycine Amidinotransferase, Chain A"/>
    <property type="match status" value="1"/>
</dbReference>
<protein>
    <submittedName>
        <fullName evidence="1">Dimethylarginine dimethylaminohydrolase family protein</fullName>
    </submittedName>
</protein>
<name>A0ABD5WRZ6_9EURY</name>
<dbReference type="SUPFAM" id="SSF55909">
    <property type="entry name" value="Pentein"/>
    <property type="match status" value="1"/>
</dbReference>
<gene>
    <name evidence="1" type="ORF">ACFQKD_03285</name>
</gene>
<dbReference type="Pfam" id="PF19420">
    <property type="entry name" value="DDAH_eukar"/>
    <property type="match status" value="1"/>
</dbReference>
<evidence type="ECO:0000313" key="1">
    <source>
        <dbReference type="EMBL" id="MFC7096317.1"/>
    </source>
</evidence>
<dbReference type="GeneID" id="79269796"/>
<reference evidence="1 2" key="1">
    <citation type="journal article" date="2019" name="Int. J. Syst. Evol. Microbiol.">
        <title>The Global Catalogue of Microorganisms (GCM) 10K type strain sequencing project: providing services to taxonomists for standard genome sequencing and annotation.</title>
        <authorList>
            <consortium name="The Broad Institute Genomics Platform"/>
            <consortium name="The Broad Institute Genome Sequencing Center for Infectious Disease"/>
            <person name="Wu L."/>
            <person name="Ma J."/>
        </authorList>
    </citation>
    <scope>NUCLEOTIDE SEQUENCE [LARGE SCALE GENOMIC DNA]</scope>
    <source>
        <strain evidence="1 2">DT55</strain>
    </source>
</reference>
<proteinExistence type="predicted"/>
<dbReference type="RefSeq" id="WP_276239210.1">
    <property type="nucleotide sequence ID" value="NZ_CP119989.1"/>
</dbReference>
<dbReference type="AlphaFoldDB" id="A0ABD5WRZ6"/>
<comment type="caution">
    <text evidence="1">The sequence shown here is derived from an EMBL/GenBank/DDBJ whole genome shotgun (WGS) entry which is preliminary data.</text>
</comment>